<comment type="subcellular location">
    <subcellularLocation>
        <location evidence="1">Membrane</location>
        <topology evidence="1">Multi-pass membrane protein</topology>
    </subcellularLocation>
</comment>
<dbReference type="GO" id="GO:0016020">
    <property type="term" value="C:membrane"/>
    <property type="evidence" value="ECO:0007669"/>
    <property type="project" value="UniProtKB-SubCell"/>
</dbReference>
<dbReference type="EMBL" id="JAFIMR010000035">
    <property type="protein sequence ID" value="KAI1859125.1"/>
    <property type="molecule type" value="Genomic_DNA"/>
</dbReference>
<sequence length="556" mass="60886">MSFFRRPFSQREAAPGEAHQDGQDGDADVVSDGSLQFVAEKGGNDSGITYQEASGAPVESTSPMGYHANSLFLIFLNVGKMIGTGVFSTPSTILTGTGSVGVAMIWWALGFFTSASSLSVYMEYLAYFPNRSGSEVVYLEQAYPRPRYLFATAFAFQSVVLSFGSANATVLAQYLFRISGRSPAAWEQKGVAIAAYTVATLLVALHTKFSFRFTIAIGIVKVLTLVFISITGWVVLSGRTSVANPHANFENAFEGKATPYGLTNSLVKIIFAYAGYENAFNVVNEVKVVPKAELKAAAQVSASLFFQKVFGSSNATRGLNFLIALSAFGNLITVLIGVSRMIRECGRQGVLLWPRFWASTRPFGTPLGPYLVQWGFTVVVLLAIPAGDAFNFVANLKTYPNAVFNVAMASGIYIIRFRRKRLGLPRPSYRAWDVSVIFAIMVHVYLLIMPWYPPDGGPFAGDVSFWYATYVVTGIGFLLACGTYYTVWIYVLPKLRKYQLRQTVVTYENGAQSHNIVQVPNAEVERWDATHDAVGREISLETHSHSSEKEVSGTKV</sequence>
<gene>
    <name evidence="7" type="ORF">JX265_010602</name>
</gene>
<feature type="transmembrane region" description="Helical" evidence="6">
    <location>
        <begin position="464"/>
        <end position="491"/>
    </location>
</feature>
<proteinExistence type="predicted"/>
<dbReference type="PANTHER" id="PTHR11785">
    <property type="entry name" value="AMINO ACID TRANSPORTER"/>
    <property type="match status" value="1"/>
</dbReference>
<dbReference type="Proteomes" id="UP000829685">
    <property type="component" value="Unassembled WGS sequence"/>
</dbReference>
<feature type="transmembrane region" description="Helical" evidence="6">
    <location>
        <begin position="148"/>
        <end position="176"/>
    </location>
</feature>
<evidence type="ECO:0000256" key="2">
    <source>
        <dbReference type="ARBA" id="ARBA00022692"/>
    </source>
</evidence>
<feature type="transmembrane region" description="Helical" evidence="6">
    <location>
        <begin position="398"/>
        <end position="417"/>
    </location>
</feature>
<keyword evidence="3 6" id="KW-1133">Transmembrane helix</keyword>
<feature type="transmembrane region" description="Helical" evidence="6">
    <location>
        <begin position="213"/>
        <end position="236"/>
    </location>
</feature>
<comment type="caution">
    <text evidence="7">The sequence shown here is derived from an EMBL/GenBank/DDBJ whole genome shotgun (WGS) entry which is preliminary data.</text>
</comment>
<feature type="transmembrane region" description="Helical" evidence="6">
    <location>
        <begin position="363"/>
        <end position="386"/>
    </location>
</feature>
<protein>
    <recommendedName>
        <fullName evidence="9">High affinity methionine permease</fullName>
    </recommendedName>
</protein>
<feature type="transmembrane region" description="Helical" evidence="6">
    <location>
        <begin position="105"/>
        <end position="127"/>
    </location>
</feature>
<evidence type="ECO:0000313" key="7">
    <source>
        <dbReference type="EMBL" id="KAI1859125.1"/>
    </source>
</evidence>
<feature type="region of interest" description="Disordered" evidence="5">
    <location>
        <begin position="1"/>
        <end position="26"/>
    </location>
</feature>
<evidence type="ECO:0000256" key="5">
    <source>
        <dbReference type="SAM" id="MobiDB-lite"/>
    </source>
</evidence>
<feature type="transmembrane region" description="Helical" evidence="6">
    <location>
        <begin position="321"/>
        <end position="342"/>
    </location>
</feature>
<evidence type="ECO:0000256" key="6">
    <source>
        <dbReference type="SAM" id="Phobius"/>
    </source>
</evidence>
<feature type="transmembrane region" description="Helical" evidence="6">
    <location>
        <begin position="71"/>
        <end position="93"/>
    </location>
</feature>
<dbReference type="Gene3D" id="1.20.1740.10">
    <property type="entry name" value="Amino acid/polyamine transporter I"/>
    <property type="match status" value="1"/>
</dbReference>
<dbReference type="InterPro" id="IPR002293">
    <property type="entry name" value="AA/rel_permease1"/>
</dbReference>
<dbReference type="AlphaFoldDB" id="A0A9P9WDV9"/>
<dbReference type="Pfam" id="PF13520">
    <property type="entry name" value="AA_permease_2"/>
    <property type="match status" value="1"/>
</dbReference>
<keyword evidence="4 6" id="KW-0472">Membrane</keyword>
<keyword evidence="8" id="KW-1185">Reference proteome</keyword>
<accession>A0A9P9WDV9</accession>
<reference evidence="7" key="1">
    <citation type="submission" date="2021-03" db="EMBL/GenBank/DDBJ databases">
        <title>Revisited historic fungal species revealed as producer of novel bioactive compounds through whole genome sequencing and comparative genomics.</title>
        <authorList>
            <person name="Vignolle G.A."/>
            <person name="Hochenegger N."/>
            <person name="Mach R.L."/>
            <person name="Mach-Aigner A.R."/>
            <person name="Javad Rahimi M."/>
            <person name="Salim K.A."/>
            <person name="Chan C.M."/>
            <person name="Lim L.B.L."/>
            <person name="Cai F."/>
            <person name="Druzhinina I.S."/>
            <person name="U'Ren J.M."/>
            <person name="Derntl C."/>
        </authorList>
    </citation>
    <scope>NUCLEOTIDE SEQUENCE</scope>
    <source>
        <strain evidence="7">TUCIM 5799</strain>
    </source>
</reference>
<evidence type="ECO:0000256" key="1">
    <source>
        <dbReference type="ARBA" id="ARBA00004141"/>
    </source>
</evidence>
<evidence type="ECO:0000256" key="4">
    <source>
        <dbReference type="ARBA" id="ARBA00023136"/>
    </source>
</evidence>
<name>A0A9P9WDV9_9PEZI</name>
<evidence type="ECO:0000256" key="3">
    <source>
        <dbReference type="ARBA" id="ARBA00022989"/>
    </source>
</evidence>
<feature type="transmembrane region" description="Helical" evidence="6">
    <location>
        <begin position="188"/>
        <end position="206"/>
    </location>
</feature>
<dbReference type="OrthoDB" id="5982228at2759"/>
<organism evidence="7 8">
    <name type="scientific">Neoarthrinium moseri</name>
    <dbReference type="NCBI Taxonomy" id="1658444"/>
    <lineage>
        <taxon>Eukaryota</taxon>
        <taxon>Fungi</taxon>
        <taxon>Dikarya</taxon>
        <taxon>Ascomycota</taxon>
        <taxon>Pezizomycotina</taxon>
        <taxon>Sordariomycetes</taxon>
        <taxon>Xylariomycetidae</taxon>
        <taxon>Amphisphaeriales</taxon>
        <taxon>Apiosporaceae</taxon>
        <taxon>Neoarthrinium</taxon>
    </lineage>
</organism>
<dbReference type="PANTHER" id="PTHR11785:SF353">
    <property type="entry name" value="METHIONINE TRANSPORTER (EUROFUNG)"/>
    <property type="match status" value="1"/>
</dbReference>
<dbReference type="GO" id="GO:0015179">
    <property type="term" value="F:L-amino acid transmembrane transporter activity"/>
    <property type="evidence" value="ECO:0007669"/>
    <property type="project" value="TreeGrafter"/>
</dbReference>
<evidence type="ECO:0008006" key="9">
    <source>
        <dbReference type="Google" id="ProtNLM"/>
    </source>
</evidence>
<keyword evidence="2 6" id="KW-0812">Transmembrane</keyword>
<dbReference type="InterPro" id="IPR050598">
    <property type="entry name" value="AminoAcid_Transporter"/>
</dbReference>
<feature type="transmembrane region" description="Helical" evidence="6">
    <location>
        <begin position="429"/>
        <end position="452"/>
    </location>
</feature>
<evidence type="ECO:0000313" key="8">
    <source>
        <dbReference type="Proteomes" id="UP000829685"/>
    </source>
</evidence>